<dbReference type="Pfam" id="PF22669">
    <property type="entry name" value="Exo_endo_phos2"/>
    <property type="match status" value="1"/>
</dbReference>
<organism evidence="3 4">
    <name type="scientific">Circinella minor</name>
    <dbReference type="NCBI Taxonomy" id="1195481"/>
    <lineage>
        <taxon>Eukaryota</taxon>
        <taxon>Fungi</taxon>
        <taxon>Fungi incertae sedis</taxon>
        <taxon>Mucoromycota</taxon>
        <taxon>Mucoromycotina</taxon>
        <taxon>Mucoromycetes</taxon>
        <taxon>Mucorales</taxon>
        <taxon>Lichtheimiaceae</taxon>
        <taxon>Circinella</taxon>
    </lineage>
</organism>
<sequence length="816" mass="91777">MSAINTTITEATTLPSSVVVPTAKSPTKKSLQWAKLQAATHLMAGGGNKNKSKNDIDATGVSAVTDKEKQQKNPLMIDTKMNGNASTATNQQRPTLSSKLNRMSSTGSANTTFSGRIKINPFTLFKKSSISTPPPPSPPQEEDDAQIPNRLKVFVGTWNMYGRLLPIDLATFLTGERKHLTDEQETIKKFPQFLDGTPTHPYHILAIGTQECEHNISESLIFPSKELWEKRLQEYLGPQYTMLQTETLAALHLAVFVWEPVSHLVQGIHCDRIKTGWGNLVGNKGAVAISVLFGSRSLLFINCHLRAHQNKLTERNANVHRILHELKIPDFSNGSSLFDKHHHHASSSLSMIQSTASIIKANSLRRRRRNREKKKANPEKAQVEAIFSGEKDSEKSNEREITRSVTERFDHVFLFGDTNYRINAERQLVLDTIKKGDFKTLLRFDQLTVERRTGASPLTTFKEHPIDFPPTYKLDTQTEDDSESSSGESSSEEEDDHSSPFDWFSSASSSRRSTAQTTPATASTEASSSASSAQQQQQLQMQPPPPPMPKNKTTKAATTTTSSSTSSVNNKKQEQEQTQLQQLPQQPKLQNKTRHRKQRSQSAPEMRPLSQHLVSPCDLLYDSSPKQRIPSWTDRILWHDRPRDKVSTNSPPPVPAIPAAFANNTNTTSRGLPQQQKKTKQAWWKPRSRNVGKSRSLTANKKKELNKDTICWWYGAILDEALVGVSDHMPVVGVYGIWFDEWKPKDNNSTTPTVHDKKKMSTGITTAKQKVEVKDTPQKQQKNDDNTTITPNHTHNNGKDHQEKRKHWWSKLIRVK</sequence>
<name>A0A8H7VFG1_9FUNG</name>
<dbReference type="InterPro" id="IPR000300">
    <property type="entry name" value="IPPc"/>
</dbReference>
<evidence type="ECO:0000313" key="4">
    <source>
        <dbReference type="Proteomes" id="UP000646827"/>
    </source>
</evidence>
<dbReference type="GO" id="GO:0046856">
    <property type="term" value="P:phosphatidylinositol dephosphorylation"/>
    <property type="evidence" value="ECO:0007669"/>
    <property type="project" value="InterPro"/>
</dbReference>
<proteinExistence type="predicted"/>
<dbReference type="OrthoDB" id="405996at2759"/>
<feature type="region of interest" description="Disordered" evidence="1">
    <location>
        <begin position="79"/>
        <end position="114"/>
    </location>
</feature>
<keyword evidence="4" id="KW-1185">Reference proteome</keyword>
<evidence type="ECO:0000313" key="3">
    <source>
        <dbReference type="EMBL" id="KAG2218525.1"/>
    </source>
</evidence>
<dbReference type="GO" id="GO:0004439">
    <property type="term" value="F:phosphatidylinositol-4,5-bisphosphate 5-phosphatase activity"/>
    <property type="evidence" value="ECO:0007669"/>
    <property type="project" value="TreeGrafter"/>
</dbReference>
<dbReference type="Gene3D" id="3.60.10.10">
    <property type="entry name" value="Endonuclease/exonuclease/phosphatase"/>
    <property type="match status" value="1"/>
</dbReference>
<dbReference type="AlphaFoldDB" id="A0A8H7VFG1"/>
<feature type="region of interest" description="Disordered" evidence="1">
    <location>
        <begin position="663"/>
        <end position="694"/>
    </location>
</feature>
<evidence type="ECO:0000256" key="1">
    <source>
        <dbReference type="SAM" id="MobiDB-lite"/>
    </source>
</evidence>
<feature type="compositionally biased region" description="Polar residues" evidence="1">
    <location>
        <begin position="81"/>
        <end position="114"/>
    </location>
</feature>
<evidence type="ECO:0000259" key="2">
    <source>
        <dbReference type="SMART" id="SM00128"/>
    </source>
</evidence>
<feature type="region of interest" description="Disordered" evidence="1">
    <location>
        <begin position="362"/>
        <end position="381"/>
    </location>
</feature>
<gene>
    <name evidence="3" type="ORF">INT45_000951</name>
</gene>
<feature type="compositionally biased region" description="Low complexity" evidence="1">
    <location>
        <begin position="505"/>
        <end position="541"/>
    </location>
</feature>
<dbReference type="InterPro" id="IPR046985">
    <property type="entry name" value="IP5"/>
</dbReference>
<dbReference type="SMART" id="SM00128">
    <property type="entry name" value="IPPc"/>
    <property type="match status" value="1"/>
</dbReference>
<feature type="region of interest" description="Disordered" evidence="1">
    <location>
        <begin position="126"/>
        <end position="147"/>
    </location>
</feature>
<feature type="domain" description="Inositol polyphosphate-related phosphatase" evidence="2">
    <location>
        <begin position="149"/>
        <end position="532"/>
    </location>
</feature>
<feature type="region of interest" description="Disordered" evidence="1">
    <location>
        <begin position="768"/>
        <end position="807"/>
    </location>
</feature>
<reference evidence="3 4" key="1">
    <citation type="submission" date="2020-12" db="EMBL/GenBank/DDBJ databases">
        <title>Metabolic potential, ecology and presence of endohyphal bacteria is reflected in genomic diversity of Mucoromycotina.</title>
        <authorList>
            <person name="Muszewska A."/>
            <person name="Okrasinska A."/>
            <person name="Steczkiewicz K."/>
            <person name="Drgas O."/>
            <person name="Orlowska M."/>
            <person name="Perlinska-Lenart U."/>
            <person name="Aleksandrzak-Piekarczyk T."/>
            <person name="Szatraj K."/>
            <person name="Zielenkiewicz U."/>
            <person name="Pilsyk S."/>
            <person name="Malc E."/>
            <person name="Mieczkowski P."/>
            <person name="Kruszewska J.S."/>
            <person name="Biernat P."/>
            <person name="Pawlowska J."/>
        </authorList>
    </citation>
    <scope>NUCLEOTIDE SEQUENCE [LARGE SCALE GENOMIC DNA]</scope>
    <source>
        <strain evidence="3 4">CBS 142.35</strain>
    </source>
</reference>
<protein>
    <recommendedName>
        <fullName evidence="2">Inositol polyphosphate-related phosphatase domain-containing protein</fullName>
    </recommendedName>
</protein>
<feature type="compositionally biased region" description="Low complexity" evidence="1">
    <location>
        <begin position="550"/>
        <end position="590"/>
    </location>
</feature>
<feature type="region of interest" description="Disordered" evidence="1">
    <location>
        <begin position="456"/>
        <end position="611"/>
    </location>
</feature>
<feature type="non-terminal residue" evidence="3">
    <location>
        <position position="1"/>
    </location>
</feature>
<feature type="compositionally biased region" description="Low complexity" evidence="1">
    <location>
        <begin position="786"/>
        <end position="795"/>
    </location>
</feature>
<feature type="compositionally biased region" description="Polar residues" evidence="1">
    <location>
        <begin position="663"/>
        <end position="673"/>
    </location>
</feature>
<dbReference type="EMBL" id="JAEPRB010000225">
    <property type="protein sequence ID" value="KAG2218525.1"/>
    <property type="molecule type" value="Genomic_DNA"/>
</dbReference>
<dbReference type="SUPFAM" id="SSF56219">
    <property type="entry name" value="DNase I-like"/>
    <property type="match status" value="1"/>
</dbReference>
<feature type="compositionally biased region" description="Basic and acidic residues" evidence="1">
    <location>
        <begin position="769"/>
        <end position="785"/>
    </location>
</feature>
<dbReference type="PANTHER" id="PTHR11200">
    <property type="entry name" value="INOSITOL 5-PHOSPHATASE"/>
    <property type="match status" value="1"/>
</dbReference>
<comment type="caution">
    <text evidence="3">The sequence shown here is derived from an EMBL/GenBank/DDBJ whole genome shotgun (WGS) entry which is preliminary data.</text>
</comment>
<accession>A0A8H7VFG1</accession>
<dbReference type="Proteomes" id="UP000646827">
    <property type="component" value="Unassembled WGS sequence"/>
</dbReference>
<dbReference type="InterPro" id="IPR036691">
    <property type="entry name" value="Endo/exonu/phosph_ase_sf"/>
</dbReference>
<feature type="compositionally biased region" description="Basic residues" evidence="1">
    <location>
        <begin position="363"/>
        <end position="374"/>
    </location>
</feature>
<dbReference type="PANTHER" id="PTHR11200:SF275">
    <property type="entry name" value="LD06095P"/>
    <property type="match status" value="1"/>
</dbReference>